<sequence>MFYELYNYFQNGILQKYIQQYYSNQTIIFFKVMKMNVELNENQIADSKSMPLNFEPLIGIVCQELDQICTTSIQIKTRIIQVISISYLGRKEKEKEVLFRIQETKILLKIQKKQNNVYPNYCQQSNFLTTFNMLKNQYLFLDDQLIIYGF</sequence>
<dbReference type="Proteomes" id="UP000000600">
    <property type="component" value="Unassembled WGS sequence"/>
</dbReference>
<dbReference type="RefSeq" id="XP_001431591.1">
    <property type="nucleotide sequence ID" value="XM_001431554.1"/>
</dbReference>
<gene>
    <name evidence="1" type="ORF">GSPATT00006046001</name>
</gene>
<dbReference type="KEGG" id="ptm:GSPATT00006046001"/>
<dbReference type="OrthoDB" id="10494753at2759"/>
<dbReference type="AlphaFoldDB" id="A0C076"/>
<evidence type="ECO:0000313" key="1">
    <source>
        <dbReference type="EMBL" id="CAK64193.1"/>
    </source>
</evidence>
<dbReference type="InParanoid" id="A0C076"/>
<protein>
    <submittedName>
        <fullName evidence="1">Uncharacterized protein</fullName>
    </submittedName>
</protein>
<evidence type="ECO:0000313" key="2">
    <source>
        <dbReference type="Proteomes" id="UP000000600"/>
    </source>
</evidence>
<keyword evidence="2" id="KW-1185">Reference proteome</keyword>
<accession>A0C076</accession>
<organism evidence="1 2">
    <name type="scientific">Paramecium tetraurelia</name>
    <dbReference type="NCBI Taxonomy" id="5888"/>
    <lineage>
        <taxon>Eukaryota</taxon>
        <taxon>Sar</taxon>
        <taxon>Alveolata</taxon>
        <taxon>Ciliophora</taxon>
        <taxon>Intramacronucleata</taxon>
        <taxon>Oligohymenophorea</taxon>
        <taxon>Peniculida</taxon>
        <taxon>Parameciidae</taxon>
        <taxon>Paramecium</taxon>
    </lineage>
</organism>
<proteinExistence type="predicted"/>
<reference evidence="1 2" key="1">
    <citation type="journal article" date="2006" name="Nature">
        <title>Global trends of whole-genome duplications revealed by the ciliate Paramecium tetraurelia.</title>
        <authorList>
            <consortium name="Genoscope"/>
            <person name="Aury J.-M."/>
            <person name="Jaillon O."/>
            <person name="Duret L."/>
            <person name="Noel B."/>
            <person name="Jubin C."/>
            <person name="Porcel B.M."/>
            <person name="Segurens B."/>
            <person name="Daubin V."/>
            <person name="Anthouard V."/>
            <person name="Aiach N."/>
            <person name="Arnaiz O."/>
            <person name="Billaut A."/>
            <person name="Beisson J."/>
            <person name="Blanc I."/>
            <person name="Bouhouche K."/>
            <person name="Camara F."/>
            <person name="Duharcourt S."/>
            <person name="Guigo R."/>
            <person name="Gogendeau D."/>
            <person name="Katinka M."/>
            <person name="Keller A.-M."/>
            <person name="Kissmehl R."/>
            <person name="Klotz C."/>
            <person name="Koll F."/>
            <person name="Le Moue A."/>
            <person name="Lepere C."/>
            <person name="Malinsky S."/>
            <person name="Nowacki M."/>
            <person name="Nowak J.K."/>
            <person name="Plattner H."/>
            <person name="Poulain J."/>
            <person name="Ruiz F."/>
            <person name="Serrano V."/>
            <person name="Zagulski M."/>
            <person name="Dessen P."/>
            <person name="Betermier M."/>
            <person name="Weissenbach J."/>
            <person name="Scarpelli C."/>
            <person name="Schachter V."/>
            <person name="Sperling L."/>
            <person name="Meyer E."/>
            <person name="Cohen J."/>
            <person name="Wincker P."/>
        </authorList>
    </citation>
    <scope>NUCLEOTIDE SEQUENCE [LARGE SCALE GENOMIC DNA]</scope>
    <source>
        <strain evidence="1 2">Stock d4-2</strain>
    </source>
</reference>
<dbReference type="HOGENOM" id="CLU_1744046_0_0_1"/>
<dbReference type="EMBL" id="CT868030">
    <property type="protein sequence ID" value="CAK64193.1"/>
    <property type="molecule type" value="Genomic_DNA"/>
</dbReference>
<dbReference type="GeneID" id="5017375"/>
<name>A0C076_PARTE</name>